<keyword evidence="1" id="KW-0547">Nucleotide-binding</keyword>
<organism evidence="2">
    <name type="scientific">Sulfitobacter litoralis</name>
    <dbReference type="NCBI Taxonomy" id="335975"/>
    <lineage>
        <taxon>Bacteria</taxon>
        <taxon>Pseudomonadati</taxon>
        <taxon>Pseudomonadota</taxon>
        <taxon>Alphaproteobacteria</taxon>
        <taxon>Rhodobacterales</taxon>
        <taxon>Roseobacteraceae</taxon>
        <taxon>Sulfitobacter</taxon>
    </lineage>
</organism>
<dbReference type="PANTHER" id="PTHR47545:SF1">
    <property type="entry name" value="MULTIFUNCTIONAL CCA PROTEIN"/>
    <property type="match status" value="1"/>
</dbReference>
<protein>
    <recommendedName>
        <fullName evidence="3">HD domain-containing protein</fullName>
    </recommendedName>
</protein>
<sequence length="443" mass="50215">MEIQMTEWLNMILEDRVDPKTFHLAFPWAEPMIGCPHDSVHHAEGDPWTHTKMVVEELVTSDAYKDLSNERQTILRLAAWFHDIAKPATTELSWLSHLSAPKDATALYRPTFWTPQSMRGAFPTISLANAVGRERVRQPGHAPLGASMAYQALIDAGAEVRDAREVHAHVFWHQRPFFLMNENNRLQRAIRFSHEIDRGNWHELLTLCRADNRGRVSLNAKETLEGFDYLELGLEEMGENIGCDLAHEPWPFESEEARLKYLRGKHDGSAFFMPENPSGARMIMLSGLPGAGKDTLISEHYGDLPVVSLDDIRGQMDVGWKDNQGQVLQAGFEAARVHMRVGQDFIWNATCLSRTVRQKIIGLARDYDCMIEAVSIDIPLDVAKARNRGRDRDVPDAVMDKLARKRDPILRDEVHCLWSADAEHRLTPLFGMLQSDPALELSA</sequence>
<dbReference type="Proteomes" id="UP000885704">
    <property type="component" value="Unassembled WGS sequence"/>
</dbReference>
<dbReference type="PANTHER" id="PTHR47545">
    <property type="entry name" value="MULTIFUNCTIONAL CCA PROTEIN"/>
    <property type="match status" value="1"/>
</dbReference>
<dbReference type="Pfam" id="PF13671">
    <property type="entry name" value="AAA_33"/>
    <property type="match status" value="1"/>
</dbReference>
<gene>
    <name evidence="2" type="ORF">ENH63_16715</name>
</gene>
<dbReference type="InterPro" id="IPR050124">
    <property type="entry name" value="tRNA_CCA-adding_enzyme"/>
</dbReference>
<reference evidence="2" key="1">
    <citation type="journal article" date="2020" name="mSystems">
        <title>Genome- and Community-Level Interaction Insights into Carbon Utilization and Element Cycling Functions of Hydrothermarchaeota in Hydrothermal Sediment.</title>
        <authorList>
            <person name="Zhou Z."/>
            <person name="Liu Y."/>
            <person name="Xu W."/>
            <person name="Pan J."/>
            <person name="Luo Z.H."/>
            <person name="Li M."/>
        </authorList>
    </citation>
    <scope>NUCLEOTIDE SEQUENCE [LARGE SCALE GENOMIC DNA]</scope>
    <source>
        <strain evidence="2">HyVt-323</strain>
    </source>
</reference>
<evidence type="ECO:0000256" key="1">
    <source>
        <dbReference type="ARBA" id="ARBA00022741"/>
    </source>
</evidence>
<dbReference type="Gene3D" id="3.40.50.300">
    <property type="entry name" value="P-loop containing nucleotide triphosphate hydrolases"/>
    <property type="match status" value="1"/>
</dbReference>
<name>A0A7V1FP36_9RHOB</name>
<dbReference type="InterPro" id="IPR027417">
    <property type="entry name" value="P-loop_NTPase"/>
</dbReference>
<dbReference type="AlphaFoldDB" id="A0A7V1FP36"/>
<comment type="caution">
    <text evidence="2">The sequence shown here is derived from an EMBL/GenBank/DDBJ whole genome shotgun (WGS) entry which is preliminary data.</text>
</comment>
<dbReference type="EMBL" id="DRFN01000049">
    <property type="protein sequence ID" value="HDZ53373.1"/>
    <property type="molecule type" value="Genomic_DNA"/>
</dbReference>
<dbReference type="SUPFAM" id="SSF52540">
    <property type="entry name" value="P-loop containing nucleoside triphosphate hydrolases"/>
    <property type="match status" value="1"/>
</dbReference>
<evidence type="ECO:0008006" key="3">
    <source>
        <dbReference type="Google" id="ProtNLM"/>
    </source>
</evidence>
<dbReference type="GO" id="GO:0000166">
    <property type="term" value="F:nucleotide binding"/>
    <property type="evidence" value="ECO:0007669"/>
    <property type="project" value="UniProtKB-KW"/>
</dbReference>
<accession>A0A7V1FP36</accession>
<proteinExistence type="predicted"/>
<dbReference type="SUPFAM" id="SSF109604">
    <property type="entry name" value="HD-domain/PDEase-like"/>
    <property type="match status" value="1"/>
</dbReference>
<evidence type="ECO:0000313" key="2">
    <source>
        <dbReference type="EMBL" id="HDZ53373.1"/>
    </source>
</evidence>